<comment type="subcellular location">
    <subcellularLocation>
        <location evidence="1">Cell membrane</location>
        <topology evidence="1">Multi-pass membrane protein</topology>
    </subcellularLocation>
</comment>
<evidence type="ECO:0000256" key="1">
    <source>
        <dbReference type="ARBA" id="ARBA00004651"/>
    </source>
</evidence>
<accession>A0ABV3G803</accession>
<keyword evidence="5 8" id="KW-1133">Transmembrane helix</keyword>
<gene>
    <name evidence="9" type="ORF">AB0I59_03760</name>
</gene>
<dbReference type="PANTHER" id="PTHR33452">
    <property type="entry name" value="OXIDOREDUCTASE CATD-RELATED"/>
    <property type="match status" value="1"/>
</dbReference>
<name>A0ABV3G803_MICGL</name>
<sequence length="349" mass="33337">MKRTLHDVASLAARMGVGGIFFANGWQKLEAGLTATGAQFAELGAPMPTIWAAATMLIELVGGTLLIAGLAVPFVGLLLFAEAVAVFVITTGQSGMPLTGGDIKLIVALGAASVLLSVGGAGRVSVDHMVVIKRREAEAADEFAADKEADAVIAALREPTDASKAIAPGTAGTGTARDAGASASTGGSAGGPATAGPKGPVTFPASTGAPSAPGSSGGAADAPGSAGGSSASGSSKAPGGAGQTASGTSSGASSGTASSTASSTPSGTASGRTTGKAAGKASSKAPGSKESGVKDSGGAESGEASDTAPRSRLRRTKRGTDESTESRSEAPTGPEPGDTLVAGRRPSTS</sequence>
<comment type="caution">
    <text evidence="9">The sequence shown here is derived from an EMBL/GenBank/DDBJ whole genome shotgun (WGS) entry which is preliminary data.</text>
</comment>
<evidence type="ECO:0000313" key="9">
    <source>
        <dbReference type="EMBL" id="MEV0967727.1"/>
    </source>
</evidence>
<feature type="compositionally biased region" description="Basic and acidic residues" evidence="7">
    <location>
        <begin position="318"/>
        <end position="328"/>
    </location>
</feature>
<dbReference type="InterPro" id="IPR051907">
    <property type="entry name" value="DoxX-like_oxidoreductase"/>
</dbReference>
<reference evidence="9 10" key="1">
    <citation type="submission" date="2024-06" db="EMBL/GenBank/DDBJ databases">
        <title>The Natural Products Discovery Center: Release of the First 8490 Sequenced Strains for Exploring Actinobacteria Biosynthetic Diversity.</title>
        <authorList>
            <person name="Kalkreuter E."/>
            <person name="Kautsar S.A."/>
            <person name="Yang D."/>
            <person name="Bader C.D."/>
            <person name="Teijaro C.N."/>
            <person name="Fluegel L."/>
            <person name="Davis C.M."/>
            <person name="Simpson J.R."/>
            <person name="Lauterbach L."/>
            <person name="Steele A.D."/>
            <person name="Gui C."/>
            <person name="Meng S."/>
            <person name="Li G."/>
            <person name="Viehrig K."/>
            <person name="Ye F."/>
            <person name="Su P."/>
            <person name="Kiefer A.F."/>
            <person name="Nichols A."/>
            <person name="Cepeda A.J."/>
            <person name="Yan W."/>
            <person name="Fan B."/>
            <person name="Jiang Y."/>
            <person name="Adhikari A."/>
            <person name="Zheng C.-J."/>
            <person name="Schuster L."/>
            <person name="Cowan T.M."/>
            <person name="Smanski M.J."/>
            <person name="Chevrette M.G."/>
            <person name="De Carvalho L.P.S."/>
            <person name="Shen B."/>
        </authorList>
    </citation>
    <scope>NUCLEOTIDE SEQUENCE [LARGE SCALE GENOMIC DNA]</scope>
    <source>
        <strain evidence="9 10">NPDC050100</strain>
    </source>
</reference>
<proteinExistence type="inferred from homology"/>
<comment type="similarity">
    <text evidence="2">Belongs to the DoxX family.</text>
</comment>
<feature type="transmembrane region" description="Helical" evidence="8">
    <location>
        <begin position="103"/>
        <end position="126"/>
    </location>
</feature>
<evidence type="ECO:0000256" key="8">
    <source>
        <dbReference type="SAM" id="Phobius"/>
    </source>
</evidence>
<evidence type="ECO:0000256" key="3">
    <source>
        <dbReference type="ARBA" id="ARBA00022475"/>
    </source>
</evidence>
<protein>
    <submittedName>
        <fullName evidence="9">DoxX family membrane protein</fullName>
    </submittedName>
</protein>
<feature type="transmembrane region" description="Helical" evidence="8">
    <location>
        <begin position="65"/>
        <end position="91"/>
    </location>
</feature>
<evidence type="ECO:0000313" key="10">
    <source>
        <dbReference type="Proteomes" id="UP001551675"/>
    </source>
</evidence>
<keyword evidence="4 8" id="KW-0812">Transmembrane</keyword>
<dbReference type="RefSeq" id="WP_358129697.1">
    <property type="nucleotide sequence ID" value="NZ_JBFALK010000002.1"/>
</dbReference>
<evidence type="ECO:0000256" key="7">
    <source>
        <dbReference type="SAM" id="MobiDB-lite"/>
    </source>
</evidence>
<dbReference type="Pfam" id="PF07681">
    <property type="entry name" value="DoxX"/>
    <property type="match status" value="1"/>
</dbReference>
<dbReference type="Proteomes" id="UP001551675">
    <property type="component" value="Unassembled WGS sequence"/>
</dbReference>
<dbReference type="InterPro" id="IPR032808">
    <property type="entry name" value="DoxX"/>
</dbReference>
<feature type="region of interest" description="Disordered" evidence="7">
    <location>
        <begin position="164"/>
        <end position="349"/>
    </location>
</feature>
<keyword evidence="3" id="KW-1003">Cell membrane</keyword>
<keyword evidence="6 8" id="KW-0472">Membrane</keyword>
<evidence type="ECO:0000256" key="5">
    <source>
        <dbReference type="ARBA" id="ARBA00022989"/>
    </source>
</evidence>
<evidence type="ECO:0000256" key="4">
    <source>
        <dbReference type="ARBA" id="ARBA00022692"/>
    </source>
</evidence>
<evidence type="ECO:0000256" key="2">
    <source>
        <dbReference type="ARBA" id="ARBA00006679"/>
    </source>
</evidence>
<evidence type="ECO:0000256" key="6">
    <source>
        <dbReference type="ARBA" id="ARBA00023136"/>
    </source>
</evidence>
<dbReference type="EMBL" id="JBFALK010000002">
    <property type="protein sequence ID" value="MEV0967727.1"/>
    <property type="molecule type" value="Genomic_DNA"/>
</dbReference>
<feature type="compositionally biased region" description="Low complexity" evidence="7">
    <location>
        <begin position="165"/>
        <end position="290"/>
    </location>
</feature>
<organism evidence="9 10">
    <name type="scientific">Microtetraspora glauca</name>
    <dbReference type="NCBI Taxonomy" id="1996"/>
    <lineage>
        <taxon>Bacteria</taxon>
        <taxon>Bacillati</taxon>
        <taxon>Actinomycetota</taxon>
        <taxon>Actinomycetes</taxon>
        <taxon>Streptosporangiales</taxon>
        <taxon>Streptosporangiaceae</taxon>
        <taxon>Microtetraspora</taxon>
    </lineage>
</organism>
<keyword evidence="10" id="KW-1185">Reference proteome</keyword>
<dbReference type="PANTHER" id="PTHR33452:SF1">
    <property type="entry name" value="INNER MEMBRANE PROTEIN YPHA-RELATED"/>
    <property type="match status" value="1"/>
</dbReference>